<dbReference type="InterPro" id="IPR000847">
    <property type="entry name" value="LysR_HTH_N"/>
</dbReference>
<evidence type="ECO:0000313" key="8">
    <source>
        <dbReference type="Proteomes" id="UP000578077"/>
    </source>
</evidence>
<dbReference type="InterPro" id="IPR036390">
    <property type="entry name" value="WH_DNA-bd_sf"/>
</dbReference>
<evidence type="ECO:0000259" key="6">
    <source>
        <dbReference type="PROSITE" id="PS50931"/>
    </source>
</evidence>
<keyword evidence="3 7" id="KW-0238">DNA-binding</keyword>
<dbReference type="GO" id="GO:0003677">
    <property type="term" value="F:DNA binding"/>
    <property type="evidence" value="ECO:0007669"/>
    <property type="project" value="UniProtKB-KW"/>
</dbReference>
<dbReference type="FunFam" id="1.10.10.10:FF:000001">
    <property type="entry name" value="LysR family transcriptional regulator"/>
    <property type="match status" value="1"/>
</dbReference>
<dbReference type="InterPro" id="IPR005119">
    <property type="entry name" value="LysR_subst-bd"/>
</dbReference>
<dbReference type="SUPFAM" id="SSF53850">
    <property type="entry name" value="Periplasmic binding protein-like II"/>
    <property type="match status" value="1"/>
</dbReference>
<dbReference type="GO" id="GO:0003700">
    <property type="term" value="F:DNA-binding transcription factor activity"/>
    <property type="evidence" value="ECO:0007669"/>
    <property type="project" value="InterPro"/>
</dbReference>
<dbReference type="RefSeq" id="WP_184634539.1">
    <property type="nucleotide sequence ID" value="NZ_BAABKT010000014.1"/>
</dbReference>
<keyword evidence="8" id="KW-1185">Reference proteome</keyword>
<organism evidence="7 8">
    <name type="scientific">Streptomonospora salina</name>
    <dbReference type="NCBI Taxonomy" id="104205"/>
    <lineage>
        <taxon>Bacteria</taxon>
        <taxon>Bacillati</taxon>
        <taxon>Actinomycetota</taxon>
        <taxon>Actinomycetes</taxon>
        <taxon>Streptosporangiales</taxon>
        <taxon>Nocardiopsidaceae</taxon>
        <taxon>Streptomonospora</taxon>
    </lineage>
</organism>
<sequence length="327" mass="34577">MEARHLRYAVALADHRSFRRAAAAVGIAQPPLSKQIAALEHEVGARLFDRTAQGVVPTAAGDAFLARARRSLAEASAAAIDAARADRGETGRLSLGFVASALLDPLPTVLSRFGTQRPDVRLVLHEMATSRSTAALVAGELDVAVGLGPPRGTGAESLVSVTIGRDHLVAVVARTHAYAGQRTVAPEQLRNQQLIVAPGADEPAIAIGLRRLLGPDSWTLEAATVARDVHTIAGLAACGVGVGLGPSRMRLNARPDVWVCDVSPRTRLPDLTLSFRADDRSRVLEAFLDTIRAGCPDVGDALDRRLDRSAPSDREPPLREAEPGKDP</sequence>
<evidence type="ECO:0000256" key="1">
    <source>
        <dbReference type="ARBA" id="ARBA00009437"/>
    </source>
</evidence>
<name>A0A841E3E8_9ACTN</name>
<keyword evidence="2" id="KW-0805">Transcription regulation</keyword>
<dbReference type="Gene3D" id="1.10.10.10">
    <property type="entry name" value="Winged helix-like DNA-binding domain superfamily/Winged helix DNA-binding domain"/>
    <property type="match status" value="1"/>
</dbReference>
<dbReference type="PROSITE" id="PS50931">
    <property type="entry name" value="HTH_LYSR"/>
    <property type="match status" value="1"/>
</dbReference>
<dbReference type="PANTHER" id="PTHR30346">
    <property type="entry name" value="TRANSCRIPTIONAL DUAL REGULATOR HCAR-RELATED"/>
    <property type="match status" value="1"/>
</dbReference>
<proteinExistence type="inferred from homology"/>
<dbReference type="Gene3D" id="3.40.190.10">
    <property type="entry name" value="Periplasmic binding protein-like II"/>
    <property type="match status" value="2"/>
</dbReference>
<accession>A0A841E3E8</accession>
<dbReference type="Proteomes" id="UP000578077">
    <property type="component" value="Unassembled WGS sequence"/>
</dbReference>
<dbReference type="SUPFAM" id="SSF46785">
    <property type="entry name" value="Winged helix' DNA-binding domain"/>
    <property type="match status" value="1"/>
</dbReference>
<evidence type="ECO:0000256" key="3">
    <source>
        <dbReference type="ARBA" id="ARBA00023125"/>
    </source>
</evidence>
<feature type="domain" description="HTH lysR-type" evidence="6">
    <location>
        <begin position="1"/>
        <end position="58"/>
    </location>
</feature>
<dbReference type="EMBL" id="JACHLY010000001">
    <property type="protein sequence ID" value="MBB5998357.1"/>
    <property type="molecule type" value="Genomic_DNA"/>
</dbReference>
<evidence type="ECO:0000256" key="2">
    <source>
        <dbReference type="ARBA" id="ARBA00023015"/>
    </source>
</evidence>
<keyword evidence="4" id="KW-0804">Transcription</keyword>
<dbReference type="InterPro" id="IPR036388">
    <property type="entry name" value="WH-like_DNA-bd_sf"/>
</dbReference>
<dbReference type="CDD" id="cd08414">
    <property type="entry name" value="PBP2_LTTR_aromatics_like"/>
    <property type="match status" value="1"/>
</dbReference>
<protein>
    <submittedName>
        <fullName evidence="7">DNA-binding transcriptional LysR family regulator</fullName>
    </submittedName>
</protein>
<comment type="caution">
    <text evidence="7">The sequence shown here is derived from an EMBL/GenBank/DDBJ whole genome shotgun (WGS) entry which is preliminary data.</text>
</comment>
<gene>
    <name evidence="7" type="ORF">HNR25_002108</name>
</gene>
<dbReference type="PANTHER" id="PTHR30346:SF28">
    <property type="entry name" value="HTH-TYPE TRANSCRIPTIONAL REGULATOR CYNR"/>
    <property type="match status" value="1"/>
</dbReference>
<evidence type="ECO:0000256" key="4">
    <source>
        <dbReference type="ARBA" id="ARBA00023163"/>
    </source>
</evidence>
<dbReference type="Pfam" id="PF03466">
    <property type="entry name" value="LysR_substrate"/>
    <property type="match status" value="1"/>
</dbReference>
<reference evidence="7 8" key="1">
    <citation type="submission" date="2020-08" db="EMBL/GenBank/DDBJ databases">
        <title>Sequencing the genomes of 1000 actinobacteria strains.</title>
        <authorList>
            <person name="Klenk H.-P."/>
        </authorList>
    </citation>
    <scope>NUCLEOTIDE SEQUENCE [LARGE SCALE GENOMIC DNA]</scope>
    <source>
        <strain evidence="7 8">DSM 44593</strain>
    </source>
</reference>
<evidence type="ECO:0000313" key="7">
    <source>
        <dbReference type="EMBL" id="MBB5998357.1"/>
    </source>
</evidence>
<dbReference type="AlphaFoldDB" id="A0A841E3E8"/>
<dbReference type="PRINTS" id="PR00039">
    <property type="entry name" value="HTHLYSR"/>
</dbReference>
<dbReference type="Pfam" id="PF00126">
    <property type="entry name" value="HTH_1"/>
    <property type="match status" value="1"/>
</dbReference>
<dbReference type="GO" id="GO:0032993">
    <property type="term" value="C:protein-DNA complex"/>
    <property type="evidence" value="ECO:0007669"/>
    <property type="project" value="TreeGrafter"/>
</dbReference>
<evidence type="ECO:0000256" key="5">
    <source>
        <dbReference type="SAM" id="MobiDB-lite"/>
    </source>
</evidence>
<comment type="similarity">
    <text evidence="1">Belongs to the LysR transcriptional regulatory family.</text>
</comment>
<feature type="region of interest" description="Disordered" evidence="5">
    <location>
        <begin position="302"/>
        <end position="327"/>
    </location>
</feature>